<dbReference type="GO" id="GO:0043565">
    <property type="term" value="F:sequence-specific DNA binding"/>
    <property type="evidence" value="ECO:0007669"/>
    <property type="project" value="InterPro"/>
</dbReference>
<dbReference type="OrthoDB" id="5496274at2"/>
<reference evidence="2 3" key="1">
    <citation type="submission" date="2019-09" db="EMBL/GenBank/DDBJ databases">
        <title>Phylogeny of genus Pseudoclavibacter and closely related genus.</title>
        <authorList>
            <person name="Li Y."/>
        </authorList>
    </citation>
    <scope>NUCLEOTIDE SEQUENCE [LARGE SCALE GENOMIC DNA]</scope>
    <source>
        <strain evidence="2 3">EGI 60007</strain>
    </source>
</reference>
<evidence type="ECO:0000313" key="2">
    <source>
        <dbReference type="EMBL" id="KAB1649626.1"/>
    </source>
</evidence>
<protein>
    <submittedName>
        <fullName evidence="2">GAF domain-containing protein</fullName>
    </submittedName>
</protein>
<dbReference type="Gene3D" id="3.30.450.40">
    <property type="match status" value="1"/>
</dbReference>
<dbReference type="Pfam" id="PF02954">
    <property type="entry name" value="HTH_8"/>
    <property type="match status" value="1"/>
</dbReference>
<dbReference type="RefSeq" id="WP_158028216.1">
    <property type="nucleotide sequence ID" value="NZ_BMHG01000001.1"/>
</dbReference>
<evidence type="ECO:0000313" key="3">
    <source>
        <dbReference type="Proteomes" id="UP000431744"/>
    </source>
</evidence>
<dbReference type="Gene3D" id="1.10.10.60">
    <property type="entry name" value="Homeodomain-like"/>
    <property type="match status" value="1"/>
</dbReference>
<dbReference type="SUPFAM" id="SSF46689">
    <property type="entry name" value="Homeodomain-like"/>
    <property type="match status" value="1"/>
</dbReference>
<keyword evidence="3" id="KW-1185">Reference proteome</keyword>
<dbReference type="InterPro" id="IPR029016">
    <property type="entry name" value="GAF-like_dom_sf"/>
</dbReference>
<dbReference type="PRINTS" id="PR01590">
    <property type="entry name" value="HTHFIS"/>
</dbReference>
<sequence>MSAVSVAVVEQWEAFQQGGAPRDVPRQILDSWKRSKWNRIRPDTLPVPWREVPDDVPLLRTAEPILAHATDSLPTSQTALSLADEHGHIVWRWASDTDFARTLDRGDMQYGSVFDEAAIGTNGIGTALHTGRTAVVIGAQHYVREYHRWACAAAPVRHPRTGRIVGAVNVSTRAEYANGFLRIAVDATARQLEQALELDLTSSERTLHDAFRLRAARSSSPLVAVNAKTLITDASSARLSLNHRMLWRRVRDAAGGARVEIGDDLSARVVFVDDHETAAGAILELVARRTPAERATDDAEPPAARRLTPLEHAEFTTIREALDRSGGRKTEAARYLGISRSTLYEKLRHYQLG</sequence>
<accession>A0A6H9WLC1</accession>
<comment type="caution">
    <text evidence="2">The sequence shown here is derived from an EMBL/GenBank/DDBJ whole genome shotgun (WGS) entry which is preliminary data.</text>
</comment>
<proteinExistence type="predicted"/>
<feature type="domain" description="DNA binding HTH" evidence="1">
    <location>
        <begin position="310"/>
        <end position="350"/>
    </location>
</feature>
<name>A0A6H9WLC1_9MICO</name>
<dbReference type="InterPro" id="IPR002197">
    <property type="entry name" value="HTH_Fis"/>
</dbReference>
<gene>
    <name evidence="2" type="ORF">F8O04_05110</name>
</gene>
<dbReference type="AlphaFoldDB" id="A0A6H9WLC1"/>
<dbReference type="Proteomes" id="UP000431744">
    <property type="component" value="Unassembled WGS sequence"/>
</dbReference>
<organism evidence="2 3">
    <name type="scientific">Pseudoclavibacter endophyticus</name>
    <dbReference type="NCBI Taxonomy" id="1778590"/>
    <lineage>
        <taxon>Bacteria</taxon>
        <taxon>Bacillati</taxon>
        <taxon>Actinomycetota</taxon>
        <taxon>Actinomycetes</taxon>
        <taxon>Micrococcales</taxon>
        <taxon>Microbacteriaceae</taxon>
        <taxon>Pseudoclavibacter</taxon>
    </lineage>
</organism>
<dbReference type="InterPro" id="IPR009057">
    <property type="entry name" value="Homeodomain-like_sf"/>
</dbReference>
<evidence type="ECO:0000259" key="1">
    <source>
        <dbReference type="Pfam" id="PF02954"/>
    </source>
</evidence>
<dbReference type="EMBL" id="WBJY01000001">
    <property type="protein sequence ID" value="KAB1649626.1"/>
    <property type="molecule type" value="Genomic_DNA"/>
</dbReference>